<reference evidence="2 3" key="1">
    <citation type="submission" date="2019-07" db="EMBL/GenBank/DDBJ databases">
        <title>Whole genome shotgun sequence of Aliivibrio fischeri NBRC 101058.</title>
        <authorList>
            <person name="Hosoyama A."/>
            <person name="Uohara A."/>
            <person name="Ohji S."/>
            <person name="Ichikawa N."/>
        </authorList>
    </citation>
    <scope>NUCLEOTIDE SEQUENCE [LARGE SCALE GENOMIC DNA]</scope>
    <source>
        <strain evidence="2 3">NBRC 101058</strain>
    </source>
</reference>
<dbReference type="Proteomes" id="UP000321787">
    <property type="component" value="Unassembled WGS sequence"/>
</dbReference>
<sequence length="357" mass="40149">MNKNAFVIGTLLTCSAVFYHWIIQETTPTPAKASPLSKTESESVSANTLQPKPLHQKQESRTIKSITPEPIDSESTPEEVSQQFALLSQIYEQELQYPSYSLPLTPNSHSYLEPNHFTEIALPVLDGSHSASLGLSKYRFSYPEPISVTLNSDLNVDHIEYQLIDIETQKTLANLYTQELSVEFSPKQDWPQEIRIKANISFDQGDDVLTADFQFSNPIAFVSQALAPYSQGSDMIIPLQVDVKESGLYRIRANLYQSNGKPVASLMNKMPLTTGEVTFELKAHHSVLKEKGSDFELRSITVEKMSGFPGEKAHYGISKEQSYPLSSFDVSSLNDQPYKMSEEEKERLDFLDEIAHQ</sequence>
<accession>A0A510UGQ6</accession>
<organism evidence="2 3">
    <name type="scientific">Aliivibrio fischeri</name>
    <name type="common">Vibrio fischeri</name>
    <dbReference type="NCBI Taxonomy" id="668"/>
    <lineage>
        <taxon>Bacteria</taxon>
        <taxon>Pseudomonadati</taxon>
        <taxon>Pseudomonadota</taxon>
        <taxon>Gammaproteobacteria</taxon>
        <taxon>Vibrionales</taxon>
        <taxon>Vibrionaceae</taxon>
        <taxon>Aliivibrio</taxon>
    </lineage>
</organism>
<feature type="compositionally biased region" description="Polar residues" evidence="1">
    <location>
        <begin position="36"/>
        <end position="50"/>
    </location>
</feature>
<comment type="caution">
    <text evidence="2">The sequence shown here is derived from an EMBL/GenBank/DDBJ whole genome shotgun (WGS) entry which is preliminary data.</text>
</comment>
<dbReference type="EMBL" id="BJTZ01000009">
    <property type="protein sequence ID" value="GEK13773.1"/>
    <property type="molecule type" value="Genomic_DNA"/>
</dbReference>
<gene>
    <name evidence="2" type="ORF">AFI02nite_18090</name>
</gene>
<evidence type="ECO:0000313" key="3">
    <source>
        <dbReference type="Proteomes" id="UP000321787"/>
    </source>
</evidence>
<feature type="region of interest" description="Disordered" evidence="1">
    <location>
        <begin position="29"/>
        <end position="78"/>
    </location>
</feature>
<evidence type="ECO:0000313" key="2">
    <source>
        <dbReference type="EMBL" id="GEK13773.1"/>
    </source>
</evidence>
<protein>
    <submittedName>
        <fullName evidence="2">Uncharacterized protein</fullName>
    </submittedName>
</protein>
<evidence type="ECO:0000256" key="1">
    <source>
        <dbReference type="SAM" id="MobiDB-lite"/>
    </source>
</evidence>
<name>A0A510UGQ6_ALIFS</name>
<dbReference type="RefSeq" id="WP_146863865.1">
    <property type="nucleotide sequence ID" value="NZ_BJTZ01000009.1"/>
</dbReference>
<dbReference type="AlphaFoldDB" id="A0A510UGQ6"/>
<proteinExistence type="predicted"/>